<protein>
    <submittedName>
        <fullName evidence="1">Uncharacterized protein</fullName>
    </submittedName>
</protein>
<dbReference type="Proteomes" id="UP000535908">
    <property type="component" value="Unassembled WGS sequence"/>
</dbReference>
<accession>A0A7X1CR77</accession>
<proteinExistence type="predicted"/>
<evidence type="ECO:0000313" key="2">
    <source>
        <dbReference type="Proteomes" id="UP000535908"/>
    </source>
</evidence>
<organism evidence="1 2">
    <name type="scientific">Listeria grandensis</name>
    <dbReference type="NCBI Taxonomy" id="1494963"/>
    <lineage>
        <taxon>Bacteria</taxon>
        <taxon>Bacillati</taxon>
        <taxon>Bacillota</taxon>
        <taxon>Bacilli</taxon>
        <taxon>Bacillales</taxon>
        <taxon>Listeriaceae</taxon>
        <taxon>Listeria</taxon>
    </lineage>
</organism>
<dbReference type="RefSeq" id="WP_185527852.1">
    <property type="nucleotide sequence ID" value="NZ_JAARWN010000024.1"/>
</dbReference>
<gene>
    <name evidence="1" type="ORF">HCA69_15610</name>
</gene>
<evidence type="ECO:0000313" key="1">
    <source>
        <dbReference type="EMBL" id="MBC1937796.1"/>
    </source>
</evidence>
<dbReference type="AlphaFoldDB" id="A0A7X1CR77"/>
<comment type="caution">
    <text evidence="1">The sequence shown here is derived from an EMBL/GenBank/DDBJ whole genome shotgun (WGS) entry which is preliminary data.</text>
</comment>
<sequence>MNSFSFRQETQQAFRELIQDPENITPVKQEPLALFDQLHTPTESIAMRMEAMEKLFLEKEEYNQLLDVQWHYFSELTAFGTEEDRQDYLDNEQEKLESLTYPEAAENLLIY</sequence>
<dbReference type="EMBL" id="JAARWN010000024">
    <property type="protein sequence ID" value="MBC1937796.1"/>
    <property type="molecule type" value="Genomic_DNA"/>
</dbReference>
<name>A0A7X1CR77_9LIST</name>
<reference evidence="1 2" key="1">
    <citation type="submission" date="2020-03" db="EMBL/GenBank/DDBJ databases">
        <title>Soil Listeria distribution.</title>
        <authorList>
            <person name="Liao J."/>
            <person name="Wiedmann M."/>
        </authorList>
    </citation>
    <scope>NUCLEOTIDE SEQUENCE [LARGE SCALE GENOMIC DNA]</scope>
    <source>
        <strain evidence="1 2">FSL L7-0741</strain>
    </source>
</reference>